<dbReference type="InterPro" id="IPR005546">
    <property type="entry name" value="Autotransporte_beta"/>
</dbReference>
<name>A0A0B5E3I7_9RHOB</name>
<feature type="signal peptide" evidence="1">
    <location>
        <begin position="1"/>
        <end position="27"/>
    </location>
</feature>
<organism evidence="3 4">
    <name type="scientific">Celeribacter indicus</name>
    <dbReference type="NCBI Taxonomy" id="1208324"/>
    <lineage>
        <taxon>Bacteria</taxon>
        <taxon>Pseudomonadati</taxon>
        <taxon>Pseudomonadota</taxon>
        <taxon>Alphaproteobacteria</taxon>
        <taxon>Rhodobacterales</taxon>
        <taxon>Roseobacteraceae</taxon>
        <taxon>Celeribacter</taxon>
    </lineage>
</organism>
<dbReference type="AlphaFoldDB" id="A0A0B5E3I7"/>
<dbReference type="Proteomes" id="UP000031521">
    <property type="component" value="Chromosome"/>
</dbReference>
<dbReference type="EMBL" id="CP004393">
    <property type="protein sequence ID" value="AJE47945.1"/>
    <property type="molecule type" value="Genomic_DNA"/>
</dbReference>
<feature type="domain" description="Autotransporter" evidence="2">
    <location>
        <begin position="93"/>
        <end position="317"/>
    </location>
</feature>
<dbReference type="KEGG" id="cid:P73_3230"/>
<dbReference type="SMART" id="SM00869">
    <property type="entry name" value="Autotransporter"/>
    <property type="match status" value="1"/>
</dbReference>
<dbReference type="OrthoDB" id="9773411at2"/>
<accession>A0A0B5E3I7</accession>
<dbReference type="HOGENOM" id="CLU_846472_0_0_5"/>
<dbReference type="STRING" id="1208324.P73_3230"/>
<evidence type="ECO:0000256" key="1">
    <source>
        <dbReference type="SAM" id="SignalP"/>
    </source>
</evidence>
<dbReference type="InterPro" id="IPR036709">
    <property type="entry name" value="Autotransporte_beta_dom_sf"/>
</dbReference>
<dbReference type="SUPFAM" id="SSF103515">
    <property type="entry name" value="Autotransporter"/>
    <property type="match status" value="1"/>
</dbReference>
<evidence type="ECO:0000313" key="3">
    <source>
        <dbReference type="EMBL" id="AJE47945.1"/>
    </source>
</evidence>
<protein>
    <submittedName>
        <fullName evidence="3">Outer membrane autotransporter barrel</fullName>
    </submittedName>
</protein>
<dbReference type="RefSeq" id="WP_043870386.1">
    <property type="nucleotide sequence ID" value="NZ_CP004393.1"/>
</dbReference>
<keyword evidence="4" id="KW-1185">Reference proteome</keyword>
<sequence length="328" mass="36014">MRKRLDSLTGWAGAICLGLALPCAAEAQEDQPPQHLGAAQAKTTITDAFSFRAQRSAAYQPDLTAFFDTDSSGTLDAYVENDQGRLELTSRTRRPVWFRLRGQWSGGEVDERGYYLATLGAHRWISEDFLLGTMVEFDRTDRLDTRTEHHADGALAGPYFALRHADHPLYVEGRLLYGRTSNSVALREGSAEHFAADRLLAQLRMTGTIALKAFELEPFLGARYLAERQIGTTSARSAPLGYHNTKVEYGLDMLHSLSRRHGLLDLTGGLSGIWSETTTGTVAHSARIGFGARFTFDTGEQVSVTAEDADITDGLDAPSLGFGYKLSF</sequence>
<evidence type="ECO:0000313" key="4">
    <source>
        <dbReference type="Proteomes" id="UP000031521"/>
    </source>
</evidence>
<feature type="chain" id="PRO_5002114305" evidence="1">
    <location>
        <begin position="28"/>
        <end position="328"/>
    </location>
</feature>
<keyword evidence="1" id="KW-0732">Signal</keyword>
<proteinExistence type="predicted"/>
<evidence type="ECO:0000259" key="2">
    <source>
        <dbReference type="SMART" id="SM00869"/>
    </source>
</evidence>
<gene>
    <name evidence="3" type="ORF">P73_3230</name>
</gene>
<dbReference type="Gene3D" id="2.40.128.130">
    <property type="entry name" value="Autotransporter beta-domain"/>
    <property type="match status" value="1"/>
</dbReference>
<reference evidence="3 4" key="1">
    <citation type="journal article" date="2014" name="Int. J. Syst. Evol. Microbiol.">
        <title>Celeribacter indicus sp. nov., a polycyclic aromatic hydrocarbon-degrading bacterium from deep-sea sediment and reclassification of Huaishuia halophila as Celeribacter halophilus comb. nov.</title>
        <authorList>
            <person name="Lai Q."/>
            <person name="Cao J."/>
            <person name="Yuan J."/>
            <person name="Li F."/>
            <person name="Shao Z."/>
        </authorList>
    </citation>
    <scope>NUCLEOTIDE SEQUENCE [LARGE SCALE GENOMIC DNA]</scope>
    <source>
        <strain evidence="3">P73</strain>
    </source>
</reference>